<name>A0A1M4N0U4_9RHOB</name>
<dbReference type="EMBL" id="FMJB01000047">
    <property type="protein sequence ID" value="SCM67677.1"/>
    <property type="molecule type" value="Genomic_DNA"/>
</dbReference>
<proteinExistence type="predicted"/>
<reference evidence="3" key="1">
    <citation type="submission" date="2016-09" db="EMBL/GenBank/DDBJ databases">
        <authorList>
            <person name="Wibberg D."/>
        </authorList>
    </citation>
    <scope>NUCLEOTIDE SEQUENCE [LARGE SCALE GENOMIC DNA]</scope>
</reference>
<organism evidence="2 3">
    <name type="scientific">Donghicola eburneus</name>
    <dbReference type="NCBI Taxonomy" id="393278"/>
    <lineage>
        <taxon>Bacteria</taxon>
        <taxon>Pseudomonadati</taxon>
        <taxon>Pseudomonadota</taxon>
        <taxon>Alphaproteobacteria</taxon>
        <taxon>Rhodobacterales</taxon>
        <taxon>Roseobacteraceae</taxon>
        <taxon>Donghicola</taxon>
    </lineage>
</organism>
<dbReference type="AlphaFoldDB" id="A0A1M4N0U4"/>
<keyword evidence="1" id="KW-0732">Signal</keyword>
<evidence type="ECO:0000313" key="2">
    <source>
        <dbReference type="EMBL" id="SCM67677.1"/>
    </source>
</evidence>
<evidence type="ECO:0000256" key="1">
    <source>
        <dbReference type="SAM" id="SignalP"/>
    </source>
</evidence>
<dbReference type="Proteomes" id="UP000184085">
    <property type="component" value="Unassembled WGS sequence"/>
</dbReference>
<sequence length="276" mass="29219">MTLRLNATLVAGVAATFTAHSATAGEFELPESAIFDAAHNRIIVSNIKGGFTDADGNGYLSSLNPDGTVMAQHWLTSLDAPKGMAILGKRLFVADVTGLVEVDLESAAVVAVHHAKTAEFLNDVTAADDAVYVSDLMTDTIWRLQDENFEPWVQSAALSHPNGIAWDEDRLIVGSWGQGLHEDFTTDAPGDVLAIDAESQDIEVIAEGVGNIDGVVMVDGRLIVSDWVQGALIEVQDGGAEVIGRFPTGLADIGTDGVNLLLPHMLEGRVQVLPLP</sequence>
<keyword evidence="3" id="KW-1185">Reference proteome</keyword>
<protein>
    <submittedName>
        <fullName evidence="2">Putative periplasmic ATP/GTP-binding protein</fullName>
    </submittedName>
</protein>
<gene>
    <name evidence="2" type="ORF">KARMA_1879</name>
</gene>
<dbReference type="InterPro" id="IPR011042">
    <property type="entry name" value="6-blade_b-propeller_TolB-like"/>
</dbReference>
<dbReference type="Gene3D" id="2.120.10.30">
    <property type="entry name" value="TolB, C-terminal domain"/>
    <property type="match status" value="1"/>
</dbReference>
<dbReference type="SUPFAM" id="SSF63825">
    <property type="entry name" value="YWTD domain"/>
    <property type="match status" value="1"/>
</dbReference>
<feature type="chain" id="PRO_5009906683" evidence="1">
    <location>
        <begin position="25"/>
        <end position="276"/>
    </location>
</feature>
<evidence type="ECO:0000313" key="3">
    <source>
        <dbReference type="Proteomes" id="UP000184085"/>
    </source>
</evidence>
<accession>A0A1M4N0U4</accession>
<feature type="signal peptide" evidence="1">
    <location>
        <begin position="1"/>
        <end position="24"/>
    </location>
</feature>
<dbReference type="RefSeq" id="WP_072706318.1">
    <property type="nucleotide sequence ID" value="NZ_FMJB01000047.1"/>
</dbReference>